<dbReference type="EMBL" id="VLTJ01000010">
    <property type="protein sequence ID" value="TSH97395.1"/>
    <property type="molecule type" value="Genomic_DNA"/>
</dbReference>
<evidence type="ECO:0000259" key="4">
    <source>
        <dbReference type="PROSITE" id="PS51077"/>
    </source>
</evidence>
<dbReference type="RefSeq" id="WP_143947350.1">
    <property type="nucleotide sequence ID" value="NZ_BAABMB010000001.1"/>
</dbReference>
<dbReference type="PROSITE" id="PS51077">
    <property type="entry name" value="HTH_ICLR"/>
    <property type="match status" value="1"/>
</dbReference>
<dbReference type="Gene3D" id="1.10.10.10">
    <property type="entry name" value="Winged helix-like DNA-binding domain superfamily/Winged helix DNA-binding domain"/>
    <property type="match status" value="1"/>
</dbReference>
<dbReference type="InterPro" id="IPR050707">
    <property type="entry name" value="HTH_MetabolicPath_Reg"/>
</dbReference>
<feature type="domain" description="IclR-ED" evidence="5">
    <location>
        <begin position="69"/>
        <end position="245"/>
    </location>
</feature>
<evidence type="ECO:0000313" key="7">
    <source>
        <dbReference type="Proteomes" id="UP000318405"/>
    </source>
</evidence>
<feature type="domain" description="HTH iclR-type" evidence="4">
    <location>
        <begin position="8"/>
        <end position="68"/>
    </location>
</feature>
<keyword evidence="3" id="KW-0804">Transcription</keyword>
<evidence type="ECO:0000259" key="5">
    <source>
        <dbReference type="PROSITE" id="PS51078"/>
    </source>
</evidence>
<evidence type="ECO:0000256" key="2">
    <source>
        <dbReference type="ARBA" id="ARBA00023125"/>
    </source>
</evidence>
<dbReference type="PANTHER" id="PTHR30136:SF24">
    <property type="entry name" value="HTH-TYPE TRANSCRIPTIONAL REPRESSOR ALLR"/>
    <property type="match status" value="1"/>
</dbReference>
<comment type="caution">
    <text evidence="6">The sequence shown here is derived from an EMBL/GenBank/DDBJ whole genome shotgun (WGS) entry which is preliminary data.</text>
</comment>
<dbReference type="InterPro" id="IPR029016">
    <property type="entry name" value="GAF-like_dom_sf"/>
</dbReference>
<organism evidence="6 7">
    <name type="scientific">Verticiella sediminum</name>
    <dbReference type="NCBI Taxonomy" id="1247510"/>
    <lineage>
        <taxon>Bacteria</taxon>
        <taxon>Pseudomonadati</taxon>
        <taxon>Pseudomonadota</taxon>
        <taxon>Betaproteobacteria</taxon>
        <taxon>Burkholderiales</taxon>
        <taxon>Alcaligenaceae</taxon>
        <taxon>Verticiella</taxon>
    </lineage>
</organism>
<accession>A0A556AY44</accession>
<dbReference type="SMART" id="SM00346">
    <property type="entry name" value="HTH_ICLR"/>
    <property type="match status" value="1"/>
</dbReference>
<reference evidence="6 7" key="1">
    <citation type="submission" date="2019-07" db="EMBL/GenBank/DDBJ databases">
        <title>Qingshengfaniella alkalisoli gen. nov., sp. nov., isolated from saline soil.</title>
        <authorList>
            <person name="Xu L."/>
            <person name="Huang X.-X."/>
            <person name="Sun J.-Q."/>
        </authorList>
    </citation>
    <scope>NUCLEOTIDE SEQUENCE [LARGE SCALE GENOMIC DNA]</scope>
    <source>
        <strain evidence="6 7">DSM 27279</strain>
    </source>
</reference>
<dbReference type="SUPFAM" id="SSF46785">
    <property type="entry name" value="Winged helix' DNA-binding domain"/>
    <property type="match status" value="1"/>
</dbReference>
<gene>
    <name evidence="6" type="ORF">FOZ76_06645</name>
</gene>
<evidence type="ECO:0000256" key="3">
    <source>
        <dbReference type="ARBA" id="ARBA00023163"/>
    </source>
</evidence>
<dbReference type="GO" id="GO:0003677">
    <property type="term" value="F:DNA binding"/>
    <property type="evidence" value="ECO:0007669"/>
    <property type="project" value="UniProtKB-KW"/>
</dbReference>
<dbReference type="OrthoDB" id="9807558at2"/>
<evidence type="ECO:0000313" key="6">
    <source>
        <dbReference type="EMBL" id="TSH97395.1"/>
    </source>
</evidence>
<dbReference type="PROSITE" id="PS51078">
    <property type="entry name" value="ICLR_ED"/>
    <property type="match status" value="1"/>
</dbReference>
<dbReference type="InterPro" id="IPR036388">
    <property type="entry name" value="WH-like_DNA-bd_sf"/>
</dbReference>
<dbReference type="Pfam" id="PF09339">
    <property type="entry name" value="HTH_IclR"/>
    <property type="match status" value="1"/>
</dbReference>
<keyword evidence="2" id="KW-0238">DNA-binding</keyword>
<name>A0A556AY44_9BURK</name>
<dbReference type="AlphaFoldDB" id="A0A556AY44"/>
<dbReference type="PANTHER" id="PTHR30136">
    <property type="entry name" value="HELIX-TURN-HELIX TRANSCRIPTIONAL REGULATOR, ICLR FAMILY"/>
    <property type="match status" value="1"/>
</dbReference>
<dbReference type="InterPro" id="IPR005471">
    <property type="entry name" value="Tscrpt_reg_IclR_N"/>
</dbReference>
<dbReference type="Pfam" id="PF01614">
    <property type="entry name" value="IclR_C"/>
    <property type="match status" value="1"/>
</dbReference>
<dbReference type="GO" id="GO:0045892">
    <property type="term" value="P:negative regulation of DNA-templated transcription"/>
    <property type="evidence" value="ECO:0007669"/>
    <property type="project" value="TreeGrafter"/>
</dbReference>
<dbReference type="GO" id="GO:0003700">
    <property type="term" value="F:DNA-binding transcription factor activity"/>
    <property type="evidence" value="ECO:0007669"/>
    <property type="project" value="TreeGrafter"/>
</dbReference>
<dbReference type="SUPFAM" id="SSF55781">
    <property type="entry name" value="GAF domain-like"/>
    <property type="match status" value="1"/>
</dbReference>
<keyword evidence="1" id="KW-0805">Transcription regulation</keyword>
<dbReference type="InterPro" id="IPR036390">
    <property type="entry name" value="WH_DNA-bd_sf"/>
</dbReference>
<protein>
    <submittedName>
        <fullName evidence="6">IclR family transcriptional regulator</fullName>
    </submittedName>
</protein>
<keyword evidence="7" id="KW-1185">Reference proteome</keyword>
<sequence>MSTRPVTTSPQDRLLQVLATVAQSSGALSAAELGAMTGLPKSSLYRQLARLRHWGFVQEVDGGYAPGPMGLQLAQGFDATSHLVQEAREDMHKLVRQSGESVGLIVAVNDRAICIEMLESPQALRCSFEKGRSVALRRGATAKCLLAHLPQARRRAVLDAADDEPHPRDATWEELEVIRQAGYARSQSEIDEGVWGASAPIFGGGQHLLGCLTLMAPVARALPREAELTQMVIVAAARISRNLNL</sequence>
<proteinExistence type="predicted"/>
<evidence type="ECO:0000256" key="1">
    <source>
        <dbReference type="ARBA" id="ARBA00023015"/>
    </source>
</evidence>
<dbReference type="Proteomes" id="UP000318405">
    <property type="component" value="Unassembled WGS sequence"/>
</dbReference>
<dbReference type="InterPro" id="IPR014757">
    <property type="entry name" value="Tscrpt_reg_IclR_C"/>
</dbReference>
<dbReference type="Gene3D" id="3.30.450.40">
    <property type="match status" value="1"/>
</dbReference>